<name>A0AA88HLV0_ARTSF</name>
<dbReference type="AlphaFoldDB" id="A0AA88HLV0"/>
<dbReference type="EMBL" id="JAVRJZ010000019">
    <property type="protein sequence ID" value="KAK2708076.1"/>
    <property type="molecule type" value="Genomic_DNA"/>
</dbReference>
<dbReference type="Proteomes" id="UP001187531">
    <property type="component" value="Unassembled WGS sequence"/>
</dbReference>
<organism evidence="1 2">
    <name type="scientific">Artemia franciscana</name>
    <name type="common">Brine shrimp</name>
    <name type="synonym">Artemia sanfranciscana</name>
    <dbReference type="NCBI Taxonomy" id="6661"/>
    <lineage>
        <taxon>Eukaryota</taxon>
        <taxon>Metazoa</taxon>
        <taxon>Ecdysozoa</taxon>
        <taxon>Arthropoda</taxon>
        <taxon>Crustacea</taxon>
        <taxon>Branchiopoda</taxon>
        <taxon>Anostraca</taxon>
        <taxon>Artemiidae</taxon>
        <taxon>Artemia</taxon>
    </lineage>
</organism>
<reference evidence="1" key="1">
    <citation type="submission" date="2023-07" db="EMBL/GenBank/DDBJ databases">
        <title>Chromosome-level genome assembly of Artemia franciscana.</title>
        <authorList>
            <person name="Jo E."/>
        </authorList>
    </citation>
    <scope>NUCLEOTIDE SEQUENCE</scope>
    <source>
        <tissue evidence="1">Whole body</tissue>
    </source>
</reference>
<protein>
    <submittedName>
        <fullName evidence="1">Uncharacterized protein</fullName>
    </submittedName>
</protein>
<gene>
    <name evidence="1" type="ORF">QYM36_015687</name>
</gene>
<sequence>MVFGDDGRYRVQHKQHSVVSISLTSDDIDGSEASDAGVSQLSESLFKFITPAVLLAIDPLRQCSQPTTTLIIMGRETRVQNCVEWIFGLKKRCLRSALLCVNEFQNHICSRLAKSFP</sequence>
<evidence type="ECO:0000313" key="1">
    <source>
        <dbReference type="EMBL" id="KAK2708076.1"/>
    </source>
</evidence>
<accession>A0AA88HLV0</accession>
<proteinExistence type="predicted"/>
<evidence type="ECO:0000313" key="2">
    <source>
        <dbReference type="Proteomes" id="UP001187531"/>
    </source>
</evidence>
<keyword evidence="2" id="KW-1185">Reference proteome</keyword>
<comment type="caution">
    <text evidence="1">The sequence shown here is derived from an EMBL/GenBank/DDBJ whole genome shotgun (WGS) entry which is preliminary data.</text>
</comment>